<dbReference type="InterPro" id="IPR050492">
    <property type="entry name" value="Bact_metal-bind_prot9"/>
</dbReference>
<dbReference type="PROSITE" id="PS51257">
    <property type="entry name" value="PROKAR_LIPOPROTEIN"/>
    <property type="match status" value="1"/>
</dbReference>
<evidence type="ECO:0000256" key="2">
    <source>
        <dbReference type="ARBA" id="ARBA00022448"/>
    </source>
</evidence>
<feature type="region of interest" description="Disordered" evidence="4">
    <location>
        <begin position="123"/>
        <end position="169"/>
    </location>
</feature>
<name>A0A1I7CFV1_9ACTN</name>
<dbReference type="STRING" id="1296565.SAMN05660657_04415"/>
<proteinExistence type="inferred from homology"/>
<dbReference type="OrthoDB" id="9810636at2"/>
<dbReference type="SUPFAM" id="SSF53807">
    <property type="entry name" value="Helical backbone' metal receptor"/>
    <property type="match status" value="1"/>
</dbReference>
<evidence type="ECO:0000313" key="7">
    <source>
        <dbReference type="Proteomes" id="UP000199546"/>
    </source>
</evidence>
<dbReference type="EMBL" id="FPBA01000021">
    <property type="protein sequence ID" value="SFT98262.1"/>
    <property type="molecule type" value="Genomic_DNA"/>
</dbReference>
<organism evidence="6 7">
    <name type="scientific">Geodermatophilus amargosae</name>
    <dbReference type="NCBI Taxonomy" id="1296565"/>
    <lineage>
        <taxon>Bacteria</taxon>
        <taxon>Bacillati</taxon>
        <taxon>Actinomycetota</taxon>
        <taxon>Actinomycetes</taxon>
        <taxon>Geodermatophilales</taxon>
        <taxon>Geodermatophilaceae</taxon>
        <taxon>Geodermatophilus</taxon>
    </lineage>
</organism>
<dbReference type="PANTHER" id="PTHR42953">
    <property type="entry name" value="HIGH-AFFINITY ZINC UPTAKE SYSTEM PROTEIN ZNUA-RELATED"/>
    <property type="match status" value="1"/>
</dbReference>
<gene>
    <name evidence="6" type="ORF">SAMN05660657_04415</name>
</gene>
<accession>A0A1I7CFV1</accession>
<feature type="signal peptide" evidence="5">
    <location>
        <begin position="1"/>
        <end position="27"/>
    </location>
</feature>
<evidence type="ECO:0000313" key="6">
    <source>
        <dbReference type="EMBL" id="SFT98262.1"/>
    </source>
</evidence>
<feature type="chain" id="PRO_5039012983" evidence="5">
    <location>
        <begin position="28"/>
        <end position="341"/>
    </location>
</feature>
<dbReference type="Pfam" id="PF01297">
    <property type="entry name" value="ZnuA"/>
    <property type="match status" value="1"/>
</dbReference>
<keyword evidence="2" id="KW-0813">Transport</keyword>
<evidence type="ECO:0000256" key="5">
    <source>
        <dbReference type="SAM" id="SignalP"/>
    </source>
</evidence>
<evidence type="ECO:0000256" key="4">
    <source>
        <dbReference type="SAM" id="MobiDB-lite"/>
    </source>
</evidence>
<protein>
    <submittedName>
        <fullName evidence="6">Zinc transport system substrate-binding protein</fullName>
    </submittedName>
</protein>
<sequence length="341" mass="35478">MPTTTRVLASATAAATALLLAACGSSGDDEAAAADGVSVEAAFYPLQWAAQRVGGDRVDVSSLTPPGAEPHDLELTPQDVASLSDADLVVYLEGFQPALDDAVVEAGDAAWDAGAAAGLSLTTTEEHGHEDEEEHAEGEEEHAEGEEEHAEGEEEHAEGEEEHAEGEEVTDPHFWLDPTRLADVGDALADRLAEVDPDGADTYRDNAAALRTDLEALDAEMEQGLADCAVPTLVTSHDAFGYLAERYGLDVVGISGLSPSSEPSPAQLAEISSLVQERGVTTVYTETLVDPAVAETVAREAGVQTAVLDPIEGLTDESAGDDYLAVMRADLATLQEGQGCA</sequence>
<dbReference type="GO" id="GO:0030001">
    <property type="term" value="P:metal ion transport"/>
    <property type="evidence" value="ECO:0007669"/>
    <property type="project" value="InterPro"/>
</dbReference>
<dbReference type="RefSeq" id="WP_093582877.1">
    <property type="nucleotide sequence ID" value="NZ_FPBA01000021.1"/>
</dbReference>
<keyword evidence="3 5" id="KW-0732">Signal</keyword>
<dbReference type="PANTHER" id="PTHR42953:SF3">
    <property type="entry name" value="HIGH-AFFINITY ZINC UPTAKE SYSTEM PROTEIN ZNUA"/>
    <property type="match status" value="1"/>
</dbReference>
<feature type="compositionally biased region" description="Acidic residues" evidence="4">
    <location>
        <begin position="131"/>
        <end position="169"/>
    </location>
</feature>
<keyword evidence="7" id="KW-1185">Reference proteome</keyword>
<comment type="similarity">
    <text evidence="1">Belongs to the bacterial solute-binding protein 9 family.</text>
</comment>
<dbReference type="AlphaFoldDB" id="A0A1I7CFV1"/>
<dbReference type="GO" id="GO:0046872">
    <property type="term" value="F:metal ion binding"/>
    <property type="evidence" value="ECO:0007669"/>
    <property type="project" value="InterPro"/>
</dbReference>
<reference evidence="7" key="1">
    <citation type="submission" date="2016-10" db="EMBL/GenBank/DDBJ databases">
        <authorList>
            <person name="Varghese N."/>
            <person name="Submissions S."/>
        </authorList>
    </citation>
    <scope>NUCLEOTIDE SEQUENCE [LARGE SCALE GENOMIC DNA]</scope>
    <source>
        <strain evidence="7">DSM 46136</strain>
    </source>
</reference>
<dbReference type="Proteomes" id="UP000199546">
    <property type="component" value="Unassembled WGS sequence"/>
</dbReference>
<evidence type="ECO:0000256" key="1">
    <source>
        <dbReference type="ARBA" id="ARBA00011028"/>
    </source>
</evidence>
<dbReference type="Gene3D" id="3.40.50.1980">
    <property type="entry name" value="Nitrogenase molybdenum iron protein domain"/>
    <property type="match status" value="2"/>
</dbReference>
<dbReference type="InterPro" id="IPR006127">
    <property type="entry name" value="ZnuA-like"/>
</dbReference>
<evidence type="ECO:0000256" key="3">
    <source>
        <dbReference type="ARBA" id="ARBA00022729"/>
    </source>
</evidence>